<dbReference type="PANTHER" id="PTHR34984">
    <property type="entry name" value="CARBON STORAGE REGULATOR"/>
    <property type="match status" value="1"/>
</dbReference>
<reference evidence="5" key="1">
    <citation type="journal article" date="2015" name="Nature">
        <title>Complex archaea that bridge the gap between prokaryotes and eukaryotes.</title>
        <authorList>
            <person name="Spang A."/>
            <person name="Saw J.H."/>
            <person name="Jorgensen S.L."/>
            <person name="Zaremba-Niedzwiedzka K."/>
            <person name="Martijn J."/>
            <person name="Lind A.E."/>
            <person name="van Eijk R."/>
            <person name="Schleper C."/>
            <person name="Guy L."/>
            <person name="Ettema T.J."/>
        </authorList>
    </citation>
    <scope>NUCLEOTIDE SEQUENCE</scope>
</reference>
<dbReference type="HAMAP" id="MF_00167">
    <property type="entry name" value="CsrA"/>
    <property type="match status" value="1"/>
</dbReference>
<keyword evidence="2" id="KW-0678">Repressor</keyword>
<keyword evidence="3" id="KW-0810">Translation regulation</keyword>
<comment type="caution">
    <text evidence="5">The sequence shown here is derived from an EMBL/GenBank/DDBJ whole genome shotgun (WGS) entry which is preliminary data.</text>
</comment>
<evidence type="ECO:0000256" key="3">
    <source>
        <dbReference type="ARBA" id="ARBA00022845"/>
    </source>
</evidence>
<dbReference type="GO" id="GO:0006109">
    <property type="term" value="P:regulation of carbohydrate metabolic process"/>
    <property type="evidence" value="ECO:0007669"/>
    <property type="project" value="InterPro"/>
</dbReference>
<dbReference type="InterPro" id="IPR003751">
    <property type="entry name" value="CsrA"/>
</dbReference>
<dbReference type="NCBIfam" id="TIGR00202">
    <property type="entry name" value="csrA"/>
    <property type="match status" value="1"/>
</dbReference>
<gene>
    <name evidence="5" type="ORF">LCGC14_2372790</name>
</gene>
<keyword evidence="4" id="KW-0694">RNA-binding</keyword>
<name>A0A0F9C380_9ZZZZ</name>
<dbReference type="GO" id="GO:0048027">
    <property type="term" value="F:mRNA 5'-UTR binding"/>
    <property type="evidence" value="ECO:0007669"/>
    <property type="project" value="TreeGrafter"/>
</dbReference>
<accession>A0A0F9C380</accession>
<dbReference type="NCBIfam" id="NF002469">
    <property type="entry name" value="PRK01712.1"/>
    <property type="match status" value="1"/>
</dbReference>
<keyword evidence="1" id="KW-0963">Cytoplasm</keyword>
<dbReference type="GO" id="GO:0005829">
    <property type="term" value="C:cytosol"/>
    <property type="evidence" value="ECO:0007669"/>
    <property type="project" value="TreeGrafter"/>
</dbReference>
<evidence type="ECO:0000313" key="5">
    <source>
        <dbReference type="EMBL" id="KKL28675.1"/>
    </source>
</evidence>
<dbReference type="Gene3D" id="2.60.40.4380">
    <property type="entry name" value="Translational regulator CsrA"/>
    <property type="match status" value="1"/>
</dbReference>
<dbReference type="AlphaFoldDB" id="A0A0F9C380"/>
<evidence type="ECO:0000256" key="4">
    <source>
        <dbReference type="ARBA" id="ARBA00022884"/>
    </source>
</evidence>
<proteinExistence type="inferred from homology"/>
<dbReference type="EMBL" id="LAZR01035012">
    <property type="protein sequence ID" value="KKL28675.1"/>
    <property type="molecule type" value="Genomic_DNA"/>
</dbReference>
<evidence type="ECO:0000256" key="1">
    <source>
        <dbReference type="ARBA" id="ARBA00022490"/>
    </source>
</evidence>
<evidence type="ECO:0000256" key="2">
    <source>
        <dbReference type="ARBA" id="ARBA00022491"/>
    </source>
</evidence>
<dbReference type="PANTHER" id="PTHR34984:SF1">
    <property type="entry name" value="CARBON STORAGE REGULATOR"/>
    <property type="match status" value="1"/>
</dbReference>
<dbReference type="GO" id="GO:0045947">
    <property type="term" value="P:negative regulation of translational initiation"/>
    <property type="evidence" value="ECO:0007669"/>
    <property type="project" value="TreeGrafter"/>
</dbReference>
<dbReference type="SUPFAM" id="SSF117130">
    <property type="entry name" value="CsrA-like"/>
    <property type="match status" value="1"/>
</dbReference>
<dbReference type="FunFam" id="2.60.40.4380:FF:000002">
    <property type="entry name" value="Translational regulator CsrA"/>
    <property type="match status" value="1"/>
</dbReference>
<dbReference type="Pfam" id="PF02599">
    <property type="entry name" value="CsrA"/>
    <property type="match status" value="1"/>
</dbReference>
<dbReference type="GO" id="GO:0006402">
    <property type="term" value="P:mRNA catabolic process"/>
    <property type="evidence" value="ECO:0007669"/>
    <property type="project" value="InterPro"/>
</dbReference>
<sequence>MEVSGPTRYNYYYERRLHMLVLSRKKDEAIIIGDDIKITIVDVRGDKVRLGIDAPRSIPVHREEIYDRFIRRSHNDRSI</sequence>
<evidence type="ECO:0008006" key="6">
    <source>
        <dbReference type="Google" id="ProtNLM"/>
    </source>
</evidence>
<organism evidence="5">
    <name type="scientific">marine sediment metagenome</name>
    <dbReference type="NCBI Taxonomy" id="412755"/>
    <lineage>
        <taxon>unclassified sequences</taxon>
        <taxon>metagenomes</taxon>
        <taxon>ecological metagenomes</taxon>
    </lineage>
</organism>
<protein>
    <recommendedName>
        <fullName evidence="6">Carbon storage regulator</fullName>
    </recommendedName>
</protein>
<dbReference type="InterPro" id="IPR036107">
    <property type="entry name" value="CsrA_sf"/>
</dbReference>